<dbReference type="InterPro" id="IPR036179">
    <property type="entry name" value="Ig-like_dom_sf"/>
</dbReference>
<sequence>MSLYGKDDSNANKTKAGRGIAASSQAKQTIFIDDTEAALAENKARGLNAPGWWSYFTYTDTEGNTRHKAEMLVTIADPEANSSETQADDAVAADVSVVIAIGTQPATAEVTAGDAHTLSVVGTATPPGDASVLTYQWQKLSEAGRWQNISSATSASYAIASYAADDAGSYRVKLNSTNGAPEVTSATAVLTTAE</sequence>
<organism evidence="1 3">
    <name type="scientific">Synechococcus phage S-CAM1</name>
    <dbReference type="NCBI Taxonomy" id="754037"/>
    <lineage>
        <taxon>Viruses</taxon>
        <taxon>Duplodnaviria</taxon>
        <taxon>Heunggongvirae</taxon>
        <taxon>Uroviricota</taxon>
        <taxon>Caudoviricetes</taxon>
        <taxon>Pantevenvirales</taxon>
        <taxon>Kyanoviridae</taxon>
        <taxon>Anaposvirus</taxon>
        <taxon>Anaposvirus socalone</taxon>
    </lineage>
</organism>
<dbReference type="EMBL" id="KU686193">
    <property type="protein sequence ID" value="AOV57694.1"/>
    <property type="molecule type" value="Genomic_DNA"/>
</dbReference>
<evidence type="ECO:0000313" key="2">
    <source>
        <dbReference type="EMBL" id="AOV57944.1"/>
    </source>
</evidence>
<accession>A0A1D8KGD1</accession>
<dbReference type="Proteomes" id="UP000241591">
    <property type="component" value="Segment"/>
</dbReference>
<evidence type="ECO:0000313" key="1">
    <source>
        <dbReference type="EMBL" id="AOV57694.1"/>
    </source>
</evidence>
<dbReference type="EMBL" id="KU686194">
    <property type="protein sequence ID" value="AOV57944.1"/>
    <property type="molecule type" value="Genomic_DNA"/>
</dbReference>
<name>A0A1D8KGD1_9CAUD</name>
<protein>
    <submittedName>
        <fullName evidence="1">Virion structural protein</fullName>
    </submittedName>
</protein>
<gene>
    <name evidence="2" type="ORF">C030809_189</name>
    <name evidence="1" type="ORF">N170310_189</name>
</gene>
<proteinExistence type="predicted"/>
<evidence type="ECO:0000313" key="4">
    <source>
        <dbReference type="Proteomes" id="UP000241591"/>
    </source>
</evidence>
<evidence type="ECO:0000313" key="3">
    <source>
        <dbReference type="Proteomes" id="UP000240287"/>
    </source>
</evidence>
<dbReference type="InterPro" id="IPR013783">
    <property type="entry name" value="Ig-like_fold"/>
</dbReference>
<dbReference type="Proteomes" id="UP000240287">
    <property type="component" value="Genome"/>
</dbReference>
<dbReference type="SUPFAM" id="SSF48726">
    <property type="entry name" value="Immunoglobulin"/>
    <property type="match status" value="1"/>
</dbReference>
<reference evidence="3 4" key="1">
    <citation type="journal article" date="2016" name="Virology">
        <title>The genomic content and context of auxiliary metabolic genes in marine cyanomyoviruses.</title>
        <authorList>
            <person name="Crummett L.T."/>
            <person name="Puxty R.J."/>
            <person name="Weihe C."/>
            <person name="Marston M.F."/>
            <person name="Martiny J.B."/>
        </authorList>
    </citation>
    <scope>NUCLEOTIDE SEQUENCE [LARGE SCALE GENOMIC DNA]</scope>
    <source>
        <strain evidence="1">0310NB17</strain>
        <strain evidence="2">0809CC03</strain>
    </source>
</reference>
<dbReference type="Gene3D" id="2.60.40.10">
    <property type="entry name" value="Immunoglobulins"/>
    <property type="match status" value="1"/>
</dbReference>